<organism evidence="1 3">
    <name type="scientific">Chryseobacterium shandongense</name>
    <dbReference type="NCBI Taxonomy" id="1493872"/>
    <lineage>
        <taxon>Bacteria</taxon>
        <taxon>Pseudomonadati</taxon>
        <taxon>Bacteroidota</taxon>
        <taxon>Flavobacteriia</taxon>
        <taxon>Flavobacteriales</taxon>
        <taxon>Weeksellaceae</taxon>
        <taxon>Chryseobacterium group</taxon>
        <taxon>Chryseobacterium</taxon>
    </lineage>
</organism>
<evidence type="ECO:0000313" key="4">
    <source>
        <dbReference type="Proteomes" id="UP000281741"/>
    </source>
</evidence>
<gene>
    <name evidence="1" type="ORF">EG349_01480</name>
    <name evidence="2" type="ORF">EG353_20290</name>
</gene>
<dbReference type="EMBL" id="CP033915">
    <property type="protein sequence ID" value="AZA85554.1"/>
    <property type="molecule type" value="Genomic_DNA"/>
</dbReference>
<dbReference type="PROSITE" id="PS51257">
    <property type="entry name" value="PROKAR_LIPOPROTEIN"/>
    <property type="match status" value="1"/>
</dbReference>
<evidence type="ECO:0000313" key="2">
    <source>
        <dbReference type="EMBL" id="AZA97726.1"/>
    </source>
</evidence>
<reference evidence="3 4" key="1">
    <citation type="submission" date="2018-11" db="EMBL/GenBank/DDBJ databases">
        <title>Proposal to divide the Flavobacteriaceae and reorganize its genera based on Amino Acid Identity values calculated from whole genome sequences.</title>
        <authorList>
            <person name="Nicholson A.C."/>
            <person name="Gulvik C.A."/>
            <person name="Whitney A.M."/>
            <person name="Humrighouse B.W."/>
            <person name="Bell M."/>
            <person name="Holmes B."/>
            <person name="Steigerwalt A.G."/>
            <person name="Villarma A."/>
            <person name="Sheth M."/>
            <person name="Batra D."/>
            <person name="Pryor J."/>
            <person name="Bernardet J.-F."/>
            <person name="Hugo C."/>
            <person name="Kampfer P."/>
            <person name="Newman J."/>
            <person name="McQuiston J.R."/>
        </authorList>
    </citation>
    <scope>NUCLEOTIDE SEQUENCE [LARGE SCALE GENOMIC DNA]</scope>
    <source>
        <strain evidence="1 3">G0207</strain>
        <strain evidence="2 4">H5143</strain>
    </source>
</reference>
<name>A0AAD0YC05_9FLAO</name>
<dbReference type="RefSeq" id="WP_123853491.1">
    <property type="nucleotide sequence ID" value="NZ_CP033912.1"/>
</dbReference>
<proteinExistence type="predicted"/>
<sequence length="361" mass="42192">MKLLYFLTFIFFFSCSETAEDRCFAGLKDKLTYYQEKKPFTVDQIRENKPDYLEIINRKKYRSFKQDSIESIHRYDSDEAQEARWKTHQEEYKMFEEKFSDQFSCSNKQLVGNIAYAIGRNALGFWLLKIENDKSLAYFLGLSFSHYYLNDIQQKPIINGGFLELEGSLVKIVKVPGLPGYDDYSAISDGKLFRLNLKDITKDSDHDGYNDIFEKSFGLNAESNDTDGDGISDFDDLNPMFRSSKNKFTKLYELLMPQYGDTEGNLKKMHYTFTVFENDCDYFHQVSTDYRVLFIPENNNKKTYYVKMTDVTRENISKIKKDKENPDNFFISTSGSSYVSDYSAEYKNGKWELEIIGGIVI</sequence>
<evidence type="ECO:0000313" key="1">
    <source>
        <dbReference type="EMBL" id="AZA85554.1"/>
    </source>
</evidence>
<accession>A0AAD0YC05</accession>
<keyword evidence="4" id="KW-1185">Reference proteome</keyword>
<dbReference type="Proteomes" id="UP000281741">
    <property type="component" value="Chromosome"/>
</dbReference>
<evidence type="ECO:0000313" key="3">
    <source>
        <dbReference type="Proteomes" id="UP000274073"/>
    </source>
</evidence>
<dbReference type="EMBL" id="CP033912">
    <property type="protein sequence ID" value="AZA97726.1"/>
    <property type="molecule type" value="Genomic_DNA"/>
</dbReference>
<dbReference type="AlphaFoldDB" id="A0AAD0YC05"/>
<dbReference type="Proteomes" id="UP000274073">
    <property type="component" value="Chromosome"/>
</dbReference>
<protein>
    <submittedName>
        <fullName evidence="1">Uncharacterized protein</fullName>
    </submittedName>
</protein>